<organism evidence="5 6">
    <name type="scientific">Cryobacterium frigoriphilum</name>
    <dbReference type="NCBI Taxonomy" id="1259150"/>
    <lineage>
        <taxon>Bacteria</taxon>
        <taxon>Bacillati</taxon>
        <taxon>Actinomycetota</taxon>
        <taxon>Actinomycetes</taxon>
        <taxon>Micrococcales</taxon>
        <taxon>Microbacteriaceae</taxon>
        <taxon>Cryobacterium</taxon>
    </lineage>
</organism>
<proteinExistence type="predicted"/>
<dbReference type="InterPro" id="IPR000524">
    <property type="entry name" value="Tscrpt_reg_HTH_GntR"/>
</dbReference>
<dbReference type="SUPFAM" id="SSF64288">
    <property type="entry name" value="Chorismate lyase-like"/>
    <property type="match status" value="1"/>
</dbReference>
<evidence type="ECO:0000256" key="3">
    <source>
        <dbReference type="ARBA" id="ARBA00023163"/>
    </source>
</evidence>
<dbReference type="Gene3D" id="3.40.1410.10">
    <property type="entry name" value="Chorismate lyase-like"/>
    <property type="match status" value="1"/>
</dbReference>
<dbReference type="Proteomes" id="UP000297447">
    <property type="component" value="Unassembled WGS sequence"/>
</dbReference>
<dbReference type="CDD" id="cd07377">
    <property type="entry name" value="WHTH_GntR"/>
    <property type="match status" value="1"/>
</dbReference>
<evidence type="ECO:0000313" key="5">
    <source>
        <dbReference type="EMBL" id="TFD54039.1"/>
    </source>
</evidence>
<evidence type="ECO:0000256" key="2">
    <source>
        <dbReference type="ARBA" id="ARBA00023125"/>
    </source>
</evidence>
<reference evidence="5 6" key="1">
    <citation type="submission" date="2019-03" db="EMBL/GenBank/DDBJ databases">
        <title>Genomics of glacier-inhabiting Cryobacterium strains.</title>
        <authorList>
            <person name="Liu Q."/>
            <person name="Xin Y.-H."/>
        </authorList>
    </citation>
    <scope>NUCLEOTIDE SEQUENCE [LARGE SCALE GENOMIC DNA]</scope>
    <source>
        <strain evidence="5 6">Hh14</strain>
    </source>
</reference>
<dbReference type="GO" id="GO:0045892">
    <property type="term" value="P:negative regulation of DNA-templated transcription"/>
    <property type="evidence" value="ECO:0007669"/>
    <property type="project" value="TreeGrafter"/>
</dbReference>
<dbReference type="PRINTS" id="PR00035">
    <property type="entry name" value="HTHGNTR"/>
</dbReference>
<dbReference type="InterPro" id="IPR028978">
    <property type="entry name" value="Chorismate_lyase_/UTRA_dom_sf"/>
</dbReference>
<dbReference type="PANTHER" id="PTHR44846:SF1">
    <property type="entry name" value="MANNOSYL-D-GLYCERATE TRANSPORT_METABOLISM SYSTEM REPRESSOR MNGR-RELATED"/>
    <property type="match status" value="1"/>
</dbReference>
<evidence type="ECO:0000313" key="6">
    <source>
        <dbReference type="Proteomes" id="UP000297447"/>
    </source>
</evidence>
<keyword evidence="1" id="KW-0805">Transcription regulation</keyword>
<evidence type="ECO:0000256" key="1">
    <source>
        <dbReference type="ARBA" id="ARBA00023015"/>
    </source>
</evidence>
<keyword evidence="3" id="KW-0804">Transcription</keyword>
<keyword evidence="6" id="KW-1185">Reference proteome</keyword>
<accession>A0A4R9A829</accession>
<dbReference type="AlphaFoldDB" id="A0A4R9A829"/>
<protein>
    <submittedName>
        <fullName evidence="5">GntR family transcriptional regulator</fullName>
    </submittedName>
</protein>
<dbReference type="InterPro" id="IPR036388">
    <property type="entry name" value="WH-like_DNA-bd_sf"/>
</dbReference>
<dbReference type="Pfam" id="PF00392">
    <property type="entry name" value="GntR"/>
    <property type="match status" value="1"/>
</dbReference>
<dbReference type="GO" id="GO:0003677">
    <property type="term" value="F:DNA binding"/>
    <property type="evidence" value="ECO:0007669"/>
    <property type="project" value="UniProtKB-KW"/>
</dbReference>
<keyword evidence="2" id="KW-0238">DNA-binding</keyword>
<dbReference type="SMART" id="SM00345">
    <property type="entry name" value="HTH_GNTR"/>
    <property type="match status" value="1"/>
</dbReference>
<dbReference type="InterPro" id="IPR050679">
    <property type="entry name" value="Bact_HTH_transcr_reg"/>
</dbReference>
<dbReference type="OrthoDB" id="7363114at2"/>
<comment type="caution">
    <text evidence="5">The sequence shown here is derived from an EMBL/GenBank/DDBJ whole genome shotgun (WGS) entry which is preliminary data.</text>
</comment>
<dbReference type="SUPFAM" id="SSF46785">
    <property type="entry name" value="Winged helix' DNA-binding domain"/>
    <property type="match status" value="1"/>
</dbReference>
<name>A0A4R9A829_9MICO</name>
<dbReference type="Gene3D" id="1.10.10.10">
    <property type="entry name" value="Winged helix-like DNA-binding domain superfamily/Winged helix DNA-binding domain"/>
    <property type="match status" value="1"/>
</dbReference>
<dbReference type="EMBL" id="SOHE01000018">
    <property type="protein sequence ID" value="TFD54039.1"/>
    <property type="molecule type" value="Genomic_DNA"/>
</dbReference>
<dbReference type="InterPro" id="IPR036390">
    <property type="entry name" value="WH_DNA-bd_sf"/>
</dbReference>
<sequence>MRHTKRVEPFIVEHDSPLTKWGQIRRDLRARIENGEYRAGAKLPTEAELMAHYGVSRATVRRTLAAMTDDGYVVSRRGSGTYVTGRGGAGRFHLDLNRPWRDQLLLAGHDAVSQLGEIRAHAELPAHVAHFFTAEPAPASFVFAREVHLVDGVPIGLTESWTGRTGTLFDDPAVDVANERVTAECYAEIDFATALQAGLLRSYLDVPLIVVTARTRLVTTGQTVEFARTWWLGSRVRLAYQRELTLAQIDVTQLIGRRG</sequence>
<dbReference type="PROSITE" id="PS50949">
    <property type="entry name" value="HTH_GNTR"/>
    <property type="match status" value="1"/>
</dbReference>
<dbReference type="PANTHER" id="PTHR44846">
    <property type="entry name" value="MANNOSYL-D-GLYCERATE TRANSPORT/METABOLISM SYSTEM REPRESSOR MNGR-RELATED"/>
    <property type="match status" value="1"/>
</dbReference>
<dbReference type="GO" id="GO:0003700">
    <property type="term" value="F:DNA-binding transcription factor activity"/>
    <property type="evidence" value="ECO:0007669"/>
    <property type="project" value="InterPro"/>
</dbReference>
<feature type="domain" description="HTH gntR-type" evidence="4">
    <location>
        <begin position="18"/>
        <end position="86"/>
    </location>
</feature>
<evidence type="ECO:0000259" key="4">
    <source>
        <dbReference type="PROSITE" id="PS50949"/>
    </source>
</evidence>
<gene>
    <name evidence="5" type="ORF">E3T55_04975</name>
</gene>